<organism evidence="1 2">
    <name type="scientific">Flavobacterium saliperosum</name>
    <dbReference type="NCBI Taxonomy" id="329186"/>
    <lineage>
        <taxon>Bacteria</taxon>
        <taxon>Pseudomonadati</taxon>
        <taxon>Bacteroidota</taxon>
        <taxon>Flavobacteriia</taxon>
        <taxon>Flavobacteriales</taxon>
        <taxon>Flavobacteriaceae</taxon>
        <taxon>Flavobacterium</taxon>
    </lineage>
</organism>
<dbReference type="EMBL" id="FMTY01000004">
    <property type="protein sequence ID" value="SCX13667.1"/>
    <property type="molecule type" value="Genomic_DNA"/>
</dbReference>
<dbReference type="RefSeq" id="WP_023576106.1">
    <property type="nucleotide sequence ID" value="NZ_CBCSBQ010000001.1"/>
</dbReference>
<proteinExistence type="predicted"/>
<protein>
    <submittedName>
        <fullName evidence="1">Uncharacterized protein</fullName>
    </submittedName>
</protein>
<name>A0A1G4VY82_9FLAO</name>
<sequence>MKIIIEQLKQGILSTPSVLNSSLTSVKKWKRAQYLILSEIIADQLSKSEHLQGCRKNELGTTISSTTLQRIFTNDYSDSENSDLRFLKTLDKLAIFIGYPSLNHFLSNSADHNVPEEAAACEITEKEKLLTVFEKLITRYCQEEFNSLLKLPEVDLGNLSHYIFDDGPLTQRIHDLISNIAQLGHQLNNVNNRSNFELYDFKLCSLDDNLAVIKVEEFWNLEFRDDDGNLCNAYNHANKQTYFIKKQNGVWKIWDNHNPDYKTIINEMSENLKQSKKSSVS</sequence>
<dbReference type="eggNOG" id="ENOG5032GAW">
    <property type="taxonomic scope" value="Bacteria"/>
</dbReference>
<gene>
    <name evidence="1" type="ORF">SAMN02927925_01995</name>
</gene>
<dbReference type="AlphaFoldDB" id="A0A1G4VY82"/>
<accession>A0A1G4VY82</accession>
<evidence type="ECO:0000313" key="2">
    <source>
        <dbReference type="Proteomes" id="UP000182124"/>
    </source>
</evidence>
<reference evidence="1 2" key="1">
    <citation type="submission" date="2016-10" db="EMBL/GenBank/DDBJ databases">
        <authorList>
            <person name="de Groot N.N."/>
        </authorList>
    </citation>
    <scope>NUCLEOTIDE SEQUENCE [LARGE SCALE GENOMIC DNA]</scope>
    <source>
        <strain evidence="1 2">CGMCC 1.3801</strain>
    </source>
</reference>
<dbReference type="Proteomes" id="UP000182124">
    <property type="component" value="Unassembled WGS sequence"/>
</dbReference>
<evidence type="ECO:0000313" key="1">
    <source>
        <dbReference type="EMBL" id="SCX13667.1"/>
    </source>
</evidence>